<feature type="chain" id="PRO_5005549598" evidence="1">
    <location>
        <begin position="22"/>
        <end position="349"/>
    </location>
</feature>
<evidence type="ECO:0000256" key="1">
    <source>
        <dbReference type="SAM" id="SignalP"/>
    </source>
</evidence>
<dbReference type="Proteomes" id="UP000054564">
    <property type="component" value="Unassembled WGS sequence"/>
</dbReference>
<gene>
    <name evidence="2" type="ORF">PSTG_12697</name>
</gene>
<dbReference type="OrthoDB" id="2499444at2759"/>
<protein>
    <submittedName>
        <fullName evidence="2">Uncharacterized protein</fullName>
    </submittedName>
</protein>
<keyword evidence="3" id="KW-1185">Reference proteome</keyword>
<reference evidence="3" key="1">
    <citation type="submission" date="2014-03" db="EMBL/GenBank/DDBJ databases">
        <title>The Genome Sequence of Puccinia striiformis f. sp. tritici PST-78.</title>
        <authorList>
            <consortium name="The Broad Institute Genome Sequencing Platform"/>
            <person name="Cuomo C."/>
            <person name="Hulbert S."/>
            <person name="Chen X."/>
            <person name="Walker B."/>
            <person name="Young S.K."/>
            <person name="Zeng Q."/>
            <person name="Gargeya S."/>
            <person name="Fitzgerald M."/>
            <person name="Haas B."/>
            <person name="Abouelleil A."/>
            <person name="Alvarado L."/>
            <person name="Arachchi H.M."/>
            <person name="Berlin A.M."/>
            <person name="Chapman S.B."/>
            <person name="Goldberg J."/>
            <person name="Griggs A."/>
            <person name="Gujja S."/>
            <person name="Hansen M."/>
            <person name="Howarth C."/>
            <person name="Imamovic A."/>
            <person name="Larimer J."/>
            <person name="McCowan C."/>
            <person name="Montmayeur A."/>
            <person name="Murphy C."/>
            <person name="Neiman D."/>
            <person name="Pearson M."/>
            <person name="Priest M."/>
            <person name="Roberts A."/>
            <person name="Saif S."/>
            <person name="Shea T."/>
            <person name="Sisk P."/>
            <person name="Sykes S."/>
            <person name="Wortman J."/>
            <person name="Nusbaum C."/>
            <person name="Birren B."/>
        </authorList>
    </citation>
    <scope>NUCLEOTIDE SEQUENCE [LARGE SCALE GENOMIC DNA]</scope>
    <source>
        <strain evidence="3">race PST-78</strain>
    </source>
</reference>
<dbReference type="EMBL" id="AJIL01000127">
    <property type="protein sequence ID" value="KNE93894.1"/>
    <property type="molecule type" value="Genomic_DNA"/>
</dbReference>
<accession>A0A0L0V4J0</accession>
<feature type="signal peptide" evidence="1">
    <location>
        <begin position="1"/>
        <end position="21"/>
    </location>
</feature>
<sequence length="349" mass="40547">MWANLLSFTLLALSFSAWSDAAITPAIYTDGHEFSNYLTAPWVLKSHPSSPKTVAFHPRLDLSQGEYAHLMPNPDAIPLHEYFPEDLHLQKVAADQAVLITTRRNTPISLENWTPWIEGNVEYQGLEGREKAKIRRWIKQYYVDGVEKREIRDRASAFIWSLKQAARPDTIWWAKSLVDKNSKNNEFIDLVAIGDYLKFYDTAEPDMSDAYIKKVTPKIIKTLSLDRELKPRRSALNIGQLMEYRDNQGFMRYKERMIVIIEDLLDGFPDKTDEEKQVILQDIYLIFGSTLAEARQKSIDVLETDHHLIFQRIDPNIELSAEKDYDRIKNELTSLANLKSKLHFWQRSS</sequence>
<dbReference type="AlphaFoldDB" id="A0A0L0V4J0"/>
<evidence type="ECO:0000313" key="2">
    <source>
        <dbReference type="EMBL" id="KNE93894.1"/>
    </source>
</evidence>
<keyword evidence="1" id="KW-0732">Signal</keyword>
<comment type="caution">
    <text evidence="2">The sequence shown here is derived from an EMBL/GenBank/DDBJ whole genome shotgun (WGS) entry which is preliminary data.</text>
</comment>
<evidence type="ECO:0000313" key="3">
    <source>
        <dbReference type="Proteomes" id="UP000054564"/>
    </source>
</evidence>
<organism evidence="2 3">
    <name type="scientific">Puccinia striiformis f. sp. tritici PST-78</name>
    <dbReference type="NCBI Taxonomy" id="1165861"/>
    <lineage>
        <taxon>Eukaryota</taxon>
        <taxon>Fungi</taxon>
        <taxon>Dikarya</taxon>
        <taxon>Basidiomycota</taxon>
        <taxon>Pucciniomycotina</taxon>
        <taxon>Pucciniomycetes</taxon>
        <taxon>Pucciniales</taxon>
        <taxon>Pucciniaceae</taxon>
        <taxon>Puccinia</taxon>
    </lineage>
</organism>
<name>A0A0L0V4J0_9BASI</name>
<proteinExistence type="predicted"/>